<gene>
    <name evidence="3" type="ORF">BD410DRAFT_727358</name>
</gene>
<evidence type="ECO:0000313" key="3">
    <source>
        <dbReference type="EMBL" id="TDL19386.1"/>
    </source>
</evidence>
<proteinExistence type="predicted"/>
<evidence type="ECO:0000313" key="4">
    <source>
        <dbReference type="Proteomes" id="UP000294933"/>
    </source>
</evidence>
<dbReference type="STRING" id="50990.A0A4Y7PWH5"/>
<keyword evidence="1" id="KW-0677">Repeat</keyword>
<dbReference type="InterPro" id="IPR051726">
    <property type="entry name" value="Chitin_Synth_Reg"/>
</dbReference>
<feature type="region of interest" description="Disordered" evidence="2">
    <location>
        <begin position="404"/>
        <end position="446"/>
    </location>
</feature>
<organism evidence="3 4">
    <name type="scientific">Rickenella mellea</name>
    <dbReference type="NCBI Taxonomy" id="50990"/>
    <lineage>
        <taxon>Eukaryota</taxon>
        <taxon>Fungi</taxon>
        <taxon>Dikarya</taxon>
        <taxon>Basidiomycota</taxon>
        <taxon>Agaricomycotina</taxon>
        <taxon>Agaricomycetes</taxon>
        <taxon>Hymenochaetales</taxon>
        <taxon>Rickenellaceae</taxon>
        <taxon>Rickenella</taxon>
    </lineage>
</organism>
<dbReference type="OrthoDB" id="272077at2759"/>
<dbReference type="AlphaFoldDB" id="A0A4Y7PWH5"/>
<reference evidence="3 4" key="1">
    <citation type="submission" date="2018-06" db="EMBL/GenBank/DDBJ databases">
        <title>A transcriptomic atlas of mushroom development highlights an independent origin of complex multicellularity.</title>
        <authorList>
            <consortium name="DOE Joint Genome Institute"/>
            <person name="Krizsan K."/>
            <person name="Almasi E."/>
            <person name="Merenyi Z."/>
            <person name="Sahu N."/>
            <person name="Viragh M."/>
            <person name="Koszo T."/>
            <person name="Mondo S."/>
            <person name="Kiss B."/>
            <person name="Balint B."/>
            <person name="Kues U."/>
            <person name="Barry K."/>
            <person name="Hegedus J.C."/>
            <person name="Henrissat B."/>
            <person name="Johnson J."/>
            <person name="Lipzen A."/>
            <person name="Ohm R."/>
            <person name="Nagy I."/>
            <person name="Pangilinan J."/>
            <person name="Yan J."/>
            <person name="Xiong Y."/>
            <person name="Grigoriev I.V."/>
            <person name="Hibbett D.S."/>
            <person name="Nagy L.G."/>
        </authorList>
    </citation>
    <scope>NUCLEOTIDE SEQUENCE [LARGE SCALE GENOMIC DNA]</scope>
    <source>
        <strain evidence="3 4">SZMC22713</strain>
    </source>
</reference>
<feature type="compositionally biased region" description="Acidic residues" evidence="2">
    <location>
        <begin position="8"/>
        <end position="21"/>
    </location>
</feature>
<dbReference type="Pfam" id="PF08238">
    <property type="entry name" value="Sel1"/>
    <property type="match status" value="7"/>
</dbReference>
<dbReference type="Gene3D" id="1.25.40.10">
    <property type="entry name" value="Tetratricopeptide repeat domain"/>
    <property type="match status" value="2"/>
</dbReference>
<dbReference type="VEuPathDB" id="FungiDB:BD410DRAFT_727358"/>
<dbReference type="InterPro" id="IPR011990">
    <property type="entry name" value="TPR-like_helical_dom_sf"/>
</dbReference>
<dbReference type="SMART" id="SM00671">
    <property type="entry name" value="SEL1"/>
    <property type="match status" value="7"/>
</dbReference>
<feature type="region of interest" description="Disordered" evidence="2">
    <location>
        <begin position="1"/>
        <end position="49"/>
    </location>
</feature>
<keyword evidence="4" id="KW-1185">Reference proteome</keyword>
<protein>
    <submittedName>
        <fullName evidence="3">HCP-like protein</fullName>
    </submittedName>
</protein>
<dbReference type="Proteomes" id="UP000294933">
    <property type="component" value="Unassembled WGS sequence"/>
</dbReference>
<evidence type="ECO:0000256" key="1">
    <source>
        <dbReference type="ARBA" id="ARBA00022737"/>
    </source>
</evidence>
<dbReference type="SUPFAM" id="SSF81901">
    <property type="entry name" value="HCP-like"/>
    <property type="match status" value="1"/>
</dbReference>
<name>A0A4Y7PWH5_9AGAM</name>
<evidence type="ECO:0000256" key="2">
    <source>
        <dbReference type="SAM" id="MobiDB-lite"/>
    </source>
</evidence>
<accession>A0A4Y7PWH5</accession>
<feature type="compositionally biased region" description="Basic and acidic residues" evidence="2">
    <location>
        <begin position="435"/>
        <end position="446"/>
    </location>
</feature>
<dbReference type="EMBL" id="ML170197">
    <property type="protein sequence ID" value="TDL19386.1"/>
    <property type="molecule type" value="Genomic_DNA"/>
</dbReference>
<dbReference type="InterPro" id="IPR006597">
    <property type="entry name" value="Sel1-like"/>
</dbReference>
<dbReference type="PANTHER" id="PTHR46430:SF1">
    <property type="entry name" value="CHITIN SYNTHASE REGULATOR SKT5-RELATED"/>
    <property type="match status" value="1"/>
</dbReference>
<dbReference type="PANTHER" id="PTHR46430">
    <property type="entry name" value="PROTEIN SKT5-RELATED"/>
    <property type="match status" value="1"/>
</dbReference>
<sequence length="446" mass="48952">MDSHTPPQDDDDFYAGGDGDDFQPPPSIDPRSTGNATPPPILDHSHLRPGNQASLLSHERTLELYRANAKKTQDPDLQFEFAVFMVDASKTLPIPVETPGNVIEVERALEKRDDLVREATGLLKRLADRGHGASQYFLADCYANGIGTAKSRQDFDRAYPLFVLSAKHGHPDASYRAGTCCENGWGCRRESAKAVQFFRKAAASLHPGAMYRLGIAELNGELGLAKKPKEGVKWLKRSAEHATAEFPHALHELALLHERGIDDVVFVDYEYAAELLAQAAELGYAPSAYRLGECYEYGKMGCPQDPALSIHYYNIAAQQSHRDACFALTAWYLVGSPGVLPQSDTEAFLWAKKAAEAELVKAMYAVGYFLEVGIGTPANMQEALHWYKRAADMGDKRAAQRLKMSQPLPQPGGPGSVLGRDGPGHQMQNGAQHNRGKDKDKDCVVM</sequence>